<feature type="domain" description="FAD-binding FR-type" evidence="1">
    <location>
        <begin position="350"/>
        <end position="480"/>
    </location>
</feature>
<dbReference type="Gene3D" id="2.30.110.10">
    <property type="entry name" value="Electron Transport, Fmn-binding Protein, Chain A"/>
    <property type="match status" value="1"/>
</dbReference>
<feature type="non-terminal residue" evidence="2">
    <location>
        <position position="1"/>
    </location>
</feature>
<evidence type="ECO:0000259" key="1">
    <source>
        <dbReference type="PROSITE" id="PS51384"/>
    </source>
</evidence>
<dbReference type="PANTHER" id="PTHR42815">
    <property type="entry name" value="FAD-BINDING, PUTATIVE (AFU_ORTHOLOGUE AFUA_6G07600)-RELATED"/>
    <property type="match status" value="1"/>
</dbReference>
<name>A0A9N8K2Z3_9PEZI</name>
<dbReference type="EMBL" id="CAIJEO010000007">
    <property type="protein sequence ID" value="CAD0096155.1"/>
    <property type="molecule type" value="Genomic_DNA"/>
</dbReference>
<dbReference type="SUPFAM" id="SSF52343">
    <property type="entry name" value="Ferredoxin reductase-like, C-terminal NADP-linked domain"/>
    <property type="match status" value="1"/>
</dbReference>
<dbReference type="InterPro" id="IPR017938">
    <property type="entry name" value="Riboflavin_synthase-like_b-brl"/>
</dbReference>
<gene>
    <name evidence="2" type="ORF">AWRI4233_LOCUS5489</name>
</gene>
<dbReference type="InterPro" id="IPR039261">
    <property type="entry name" value="FNR_nucleotide-bd"/>
</dbReference>
<dbReference type="Proteomes" id="UP000714618">
    <property type="component" value="Unassembled WGS sequence"/>
</dbReference>
<dbReference type="InterPro" id="IPR012349">
    <property type="entry name" value="Split_barrel_FMN-bd"/>
</dbReference>
<dbReference type="SUPFAM" id="SSF63380">
    <property type="entry name" value="Riboflavin synthase domain-like"/>
    <property type="match status" value="1"/>
</dbReference>
<evidence type="ECO:0000313" key="2">
    <source>
        <dbReference type="EMBL" id="CAD0096155.1"/>
    </source>
</evidence>
<keyword evidence="3" id="KW-1185">Reference proteome</keyword>
<sequence>MAFYQALDFHEGEIMMQKKLRVPEMDNPTIPMLSPQASSMLQRAPLLAFGTLDSEGRPWTTVWGGRKGFSQPLGNSMIGIRTSVAAKLDPVVEVLVGRDAKGEIVREEGEGRLLSGLAIDLDTRKRVKLAGRMVAGTLSNTDGDNDTDDHEQQGILQLVARIDESLGNCPKYLNRREISPAITDPILISDSVPLDQRAVELIQKADLMFLSTSSGSSMDTNHRGGPPGFVRCLSHEGGCTQFVYPEYSGNRLYQSMGNMMLEPKAGFCFPDFDTGSCLFVTGHTEVLFGKEAAEVMPRSNLAVRVTITKARLVESVLPFRGDTGEFSPYNPIVRYLASEQASTRTEADNANQNTAKLLAQTPLTPTISRFRFSLSNAATYTAGQYVTIDVSDHLDLGYSHMRDDDPRSLNDDFVRTFTVSSPPGLPPHPSKRLADDEFEITIRKVGVVTDFLFKHGLGPEANRSELEIGVKGFGGSFVVEQPGEKSAIAFIAAGVGITPLMPCLYSLKLSNLQLFWTLRAVDLGLAVDLLEGFPDLAASLTLFVTRISSENEEQNTGLQKLNDREVRIVYRRMEKSDLEPLMPRIERWYICTGTSQRGTILQWLDGQEVVYEDYNF</sequence>
<comment type="caution">
    <text evidence="2">The sequence shown here is derived from an EMBL/GenBank/DDBJ whole genome shotgun (WGS) entry which is preliminary data.</text>
</comment>
<dbReference type="OrthoDB" id="436496at2759"/>
<dbReference type="GO" id="GO:0016491">
    <property type="term" value="F:oxidoreductase activity"/>
    <property type="evidence" value="ECO:0007669"/>
    <property type="project" value="InterPro"/>
</dbReference>
<dbReference type="PANTHER" id="PTHR42815:SF2">
    <property type="entry name" value="FAD-BINDING, PUTATIVE (AFU_ORTHOLOGUE AFUA_6G07600)-RELATED"/>
    <property type="match status" value="1"/>
</dbReference>
<reference evidence="2" key="1">
    <citation type="submission" date="2020-06" db="EMBL/GenBank/DDBJ databases">
        <authorList>
            <person name="Onetto C."/>
        </authorList>
    </citation>
    <scope>NUCLEOTIDE SEQUENCE</scope>
</reference>
<dbReference type="SUPFAM" id="SSF50475">
    <property type="entry name" value="FMN-binding split barrel"/>
    <property type="match status" value="1"/>
</dbReference>
<organism evidence="2 3">
    <name type="scientific">Aureobasidium mustum</name>
    <dbReference type="NCBI Taxonomy" id="2773714"/>
    <lineage>
        <taxon>Eukaryota</taxon>
        <taxon>Fungi</taxon>
        <taxon>Dikarya</taxon>
        <taxon>Ascomycota</taxon>
        <taxon>Pezizomycotina</taxon>
        <taxon>Dothideomycetes</taxon>
        <taxon>Dothideomycetidae</taxon>
        <taxon>Dothideales</taxon>
        <taxon>Saccotheciaceae</taxon>
        <taxon>Aureobasidium</taxon>
    </lineage>
</organism>
<dbReference type="Gene3D" id="2.40.30.10">
    <property type="entry name" value="Translation factors"/>
    <property type="match status" value="1"/>
</dbReference>
<accession>A0A9N8K2Z3</accession>
<dbReference type="InterPro" id="IPR017927">
    <property type="entry name" value="FAD-bd_FR_type"/>
</dbReference>
<dbReference type="PROSITE" id="PS51384">
    <property type="entry name" value="FAD_FR"/>
    <property type="match status" value="1"/>
</dbReference>
<proteinExistence type="predicted"/>
<dbReference type="AlphaFoldDB" id="A0A9N8K2Z3"/>
<evidence type="ECO:0000313" key="3">
    <source>
        <dbReference type="Proteomes" id="UP000714618"/>
    </source>
</evidence>
<protein>
    <recommendedName>
        <fullName evidence="1">FAD-binding FR-type domain-containing protein</fullName>
    </recommendedName>
</protein>